<evidence type="ECO:0000313" key="2">
    <source>
        <dbReference type="EMBL" id="GID72853.1"/>
    </source>
</evidence>
<gene>
    <name evidence="2" type="ORF">Ade02nite_14940</name>
</gene>
<evidence type="ECO:0000256" key="1">
    <source>
        <dbReference type="SAM" id="MobiDB-lite"/>
    </source>
</evidence>
<comment type="caution">
    <text evidence="2">The sequence shown here is derived from an EMBL/GenBank/DDBJ whole genome shotgun (WGS) entry which is preliminary data.</text>
</comment>
<keyword evidence="3" id="KW-1185">Reference proteome</keyword>
<organism evidence="2 3">
    <name type="scientific">Paractinoplanes deccanensis</name>
    <dbReference type="NCBI Taxonomy" id="113561"/>
    <lineage>
        <taxon>Bacteria</taxon>
        <taxon>Bacillati</taxon>
        <taxon>Actinomycetota</taxon>
        <taxon>Actinomycetes</taxon>
        <taxon>Micromonosporales</taxon>
        <taxon>Micromonosporaceae</taxon>
        <taxon>Paractinoplanes</taxon>
    </lineage>
</organism>
<dbReference type="EMBL" id="BOMI01000022">
    <property type="protein sequence ID" value="GID72853.1"/>
    <property type="molecule type" value="Genomic_DNA"/>
</dbReference>
<sequence>MSTARFTPERYDERIVRIAAGVEPRGTLGGRVAGRLRVLVEDAPKPLHAWRRWRPGETLDDFLGRLDRHRTGRFARLHGTGLRGGDVVLRLTEAGGRGVVPRRVVITVPTPDTAGEMHVVELFPGAAAPLPSRCTVVRGRVTTGAAVPVRWARVRATDEDGADVGWAHGDDRGEFVLVVTPAETAVGPADDPYAVRLTVSAALPARSPDPGDPLRPTVDPLWDLPAEPLPAAGSGRLPLPGQAQFGPFPFDLPLGRETSIPISVP</sequence>
<feature type="region of interest" description="Disordered" evidence="1">
    <location>
        <begin position="204"/>
        <end position="237"/>
    </location>
</feature>
<dbReference type="RefSeq" id="WP_203760801.1">
    <property type="nucleotide sequence ID" value="NZ_BAAABO010000006.1"/>
</dbReference>
<dbReference type="Proteomes" id="UP000609879">
    <property type="component" value="Unassembled WGS sequence"/>
</dbReference>
<name>A0ABQ3XYM6_9ACTN</name>
<reference evidence="2 3" key="1">
    <citation type="submission" date="2021-01" db="EMBL/GenBank/DDBJ databases">
        <title>Whole genome shotgun sequence of Actinoplanes deccanensis NBRC 13994.</title>
        <authorList>
            <person name="Komaki H."/>
            <person name="Tamura T."/>
        </authorList>
    </citation>
    <scope>NUCLEOTIDE SEQUENCE [LARGE SCALE GENOMIC DNA]</scope>
    <source>
        <strain evidence="2 3">NBRC 13994</strain>
    </source>
</reference>
<evidence type="ECO:0008006" key="4">
    <source>
        <dbReference type="Google" id="ProtNLM"/>
    </source>
</evidence>
<proteinExistence type="predicted"/>
<accession>A0ABQ3XYM6</accession>
<protein>
    <recommendedName>
        <fullName evidence="4">Carboxypeptidase regulatory-like domain-containing protein</fullName>
    </recommendedName>
</protein>
<evidence type="ECO:0000313" key="3">
    <source>
        <dbReference type="Proteomes" id="UP000609879"/>
    </source>
</evidence>